<dbReference type="InterPro" id="IPR018701">
    <property type="entry name" value="DUF2206_membrane"/>
</dbReference>
<name>A0A8A3S5C3_9EURY</name>
<feature type="transmembrane region" description="Helical" evidence="1">
    <location>
        <begin position="384"/>
        <end position="405"/>
    </location>
</feature>
<keyword evidence="1" id="KW-1133">Transmembrane helix</keyword>
<feature type="transmembrane region" description="Helical" evidence="1">
    <location>
        <begin position="435"/>
        <end position="454"/>
    </location>
</feature>
<feature type="transmembrane region" description="Helical" evidence="1">
    <location>
        <begin position="508"/>
        <end position="527"/>
    </location>
</feature>
<reference evidence="2" key="2">
    <citation type="submission" date="2019-02" db="EMBL/GenBank/DDBJ databases">
        <authorList>
            <person name="Chen S.-C."/>
            <person name="Chien H.-H."/>
            <person name="Lai M.-C."/>
        </authorList>
    </citation>
    <scope>NUCLEOTIDE SEQUENCE</scope>
    <source>
        <strain evidence="2">N2F9704</strain>
    </source>
</reference>
<dbReference type="RefSeq" id="WP_265580229.1">
    <property type="nucleotide sequence ID" value="NZ_CP036172.1"/>
</dbReference>
<accession>A0A8A3S5C3</accession>
<feature type="transmembrane region" description="Helical" evidence="1">
    <location>
        <begin position="601"/>
        <end position="623"/>
    </location>
</feature>
<feature type="transmembrane region" description="Helical" evidence="1">
    <location>
        <begin position="319"/>
        <end position="336"/>
    </location>
</feature>
<feature type="transmembrane region" description="Helical" evidence="1">
    <location>
        <begin position="296"/>
        <end position="313"/>
    </location>
</feature>
<feature type="transmembrane region" description="Helical" evidence="1">
    <location>
        <begin position="348"/>
        <end position="364"/>
    </location>
</feature>
<dbReference type="AlphaFoldDB" id="A0A8A3S5C3"/>
<sequence length="758" mass="84153">MLLPGGHERYTAVQSGRRVGMLDLEIHRWSWRRIVTVSFSLLLLFWGSVALDGMGGGIPLLRQTAGFFLLTFVPGLCLLRVMEIRGVGGIRTLLYTVGLSLILWMILGFAMNMLLPVFGIMSPLSGSYLLLWMSMVLIFLLVIAFIVDRRSEVVPTPGISYPKGLPFLFFIFLPLLTGLGAYAKELWGTSVVLMGVILLIACIPLLIGSGRVFHEEIYPLAIFSIGLSLLLHTVLISGHVWGWDINEELYYGSLAAQSGLWDHTLYSNVNAMLSIVMLIPLFSGFCAISPVWVFKLIYPFFFSLVPLGLYAAYRQQTSSLTAFFGAFFFVSFYVFFTEMLQLARQQVAELFLVLIVLVFLDHALERSHRAFLMALFAFGLVTSHYGLTYLFFAALVPSILVLLLAERNVVGRVVKRLMCWCSFFSPVLTGKARRMISVSFVLVFCAFILIWYLFTSEAAAFKSAAEIGESVLSSLQDELFMSDASQGLHIILSPTDTPLHELYKSLQLVSQVLIALGIISVPLFAVLKSRFSKDYYALSIMFLGLCVAGIALPYFSSALNTSRLYQISLIFIAPFFVYGAMVIVGLIAGPFRKRRPGAVTAWSRALISLFLAVFFLFNAGFVFEIADDGPTSLALSEIEEYPIFSEPEVVGASWLAKTAGDAERKDRYLYGDDISWLVVRGFAAMNSWTMAAEGKHAPDDSYLFFGAANLRSESVKVTAYRKVVRVPVHLPMHSIVVGRGKIYDGGTAVVFDPIPEPD</sequence>
<keyword evidence="3" id="KW-1185">Reference proteome</keyword>
<reference evidence="2" key="1">
    <citation type="journal article" date="2001" name="Int. J. Syst. Evol. Microbiol.">
        <title>Methanofollis aquaemaris sp. nov., a methanogen isolated from an aquaculture fish pond.</title>
        <authorList>
            <person name="Lai M.C."/>
            <person name="Chen S.C."/>
        </authorList>
    </citation>
    <scope>NUCLEOTIDE SEQUENCE</scope>
    <source>
        <strain evidence="2">N2F9704</strain>
    </source>
</reference>
<dbReference type="Pfam" id="PF09971">
    <property type="entry name" value="DUF2206"/>
    <property type="match status" value="1"/>
</dbReference>
<feature type="transmembrane region" description="Helical" evidence="1">
    <location>
        <begin position="567"/>
        <end position="589"/>
    </location>
</feature>
<proteinExistence type="predicted"/>
<feature type="transmembrane region" description="Helical" evidence="1">
    <location>
        <begin position="127"/>
        <end position="147"/>
    </location>
</feature>
<dbReference type="EMBL" id="CP036172">
    <property type="protein sequence ID" value="QSZ67338.1"/>
    <property type="molecule type" value="Genomic_DNA"/>
</dbReference>
<gene>
    <name evidence="2" type="ORF">RJ40_07405</name>
</gene>
<keyword evidence="1" id="KW-0812">Transmembrane</keyword>
<dbReference type="GeneID" id="76424179"/>
<protein>
    <submittedName>
        <fullName evidence="2">DUF2206 domain-containing protein</fullName>
    </submittedName>
</protein>
<feature type="transmembrane region" description="Helical" evidence="1">
    <location>
        <begin position="220"/>
        <end position="241"/>
    </location>
</feature>
<feature type="transmembrane region" description="Helical" evidence="1">
    <location>
        <begin position="34"/>
        <end position="51"/>
    </location>
</feature>
<evidence type="ECO:0000256" key="1">
    <source>
        <dbReference type="SAM" id="Phobius"/>
    </source>
</evidence>
<feature type="transmembrane region" description="Helical" evidence="1">
    <location>
        <begin position="63"/>
        <end position="81"/>
    </location>
</feature>
<keyword evidence="1" id="KW-0472">Membrane</keyword>
<feature type="transmembrane region" description="Helical" evidence="1">
    <location>
        <begin position="167"/>
        <end position="183"/>
    </location>
</feature>
<feature type="transmembrane region" description="Helical" evidence="1">
    <location>
        <begin position="269"/>
        <end position="289"/>
    </location>
</feature>
<feature type="transmembrane region" description="Helical" evidence="1">
    <location>
        <begin position="534"/>
        <end position="555"/>
    </location>
</feature>
<organism evidence="2 3">
    <name type="scientific">Methanofollis aquaemaris</name>
    <dbReference type="NCBI Taxonomy" id="126734"/>
    <lineage>
        <taxon>Archaea</taxon>
        <taxon>Methanobacteriati</taxon>
        <taxon>Methanobacteriota</taxon>
        <taxon>Stenosarchaea group</taxon>
        <taxon>Methanomicrobia</taxon>
        <taxon>Methanomicrobiales</taxon>
        <taxon>Methanomicrobiaceae</taxon>
        <taxon>Methanofollis</taxon>
    </lineage>
</organism>
<dbReference type="KEGG" id="maqe:RJ40_07405"/>
<dbReference type="Proteomes" id="UP001042704">
    <property type="component" value="Chromosome"/>
</dbReference>
<feature type="transmembrane region" description="Helical" evidence="1">
    <location>
        <begin position="189"/>
        <end position="208"/>
    </location>
</feature>
<evidence type="ECO:0000313" key="2">
    <source>
        <dbReference type="EMBL" id="QSZ67338.1"/>
    </source>
</evidence>
<feature type="transmembrane region" description="Helical" evidence="1">
    <location>
        <begin position="93"/>
        <end position="115"/>
    </location>
</feature>
<evidence type="ECO:0000313" key="3">
    <source>
        <dbReference type="Proteomes" id="UP001042704"/>
    </source>
</evidence>